<dbReference type="InterPro" id="IPR025430">
    <property type="entry name" value="DUF4167"/>
</dbReference>
<feature type="region of interest" description="Disordered" evidence="1">
    <location>
        <begin position="1"/>
        <end position="35"/>
    </location>
</feature>
<proteinExistence type="predicted"/>
<dbReference type="AlphaFoldDB" id="A0A7X0DLG4"/>
<gene>
    <name evidence="3" type="ORF">FHS48_001380</name>
</gene>
<keyword evidence="4" id="KW-1185">Reference proteome</keyword>
<dbReference type="Proteomes" id="UP000544872">
    <property type="component" value="Unassembled WGS sequence"/>
</dbReference>
<evidence type="ECO:0000256" key="1">
    <source>
        <dbReference type="SAM" id="MobiDB-lite"/>
    </source>
</evidence>
<feature type="region of interest" description="Disordered" evidence="1">
    <location>
        <begin position="133"/>
        <end position="271"/>
    </location>
</feature>
<feature type="region of interest" description="Disordered" evidence="1">
    <location>
        <begin position="307"/>
        <end position="378"/>
    </location>
</feature>
<protein>
    <recommendedName>
        <fullName evidence="2">DUF4167 domain-containing protein</fullName>
    </recommendedName>
</protein>
<name>A0A7X0DLG4_NOVIT</name>
<feature type="compositionally biased region" description="Basic and acidic residues" evidence="1">
    <location>
        <begin position="153"/>
        <end position="256"/>
    </location>
</feature>
<dbReference type="EMBL" id="JACIIX010000004">
    <property type="protein sequence ID" value="MBB6209970.1"/>
    <property type="molecule type" value="Genomic_DNA"/>
</dbReference>
<feature type="compositionally biased region" description="Low complexity" evidence="1">
    <location>
        <begin position="331"/>
        <end position="356"/>
    </location>
</feature>
<dbReference type="Pfam" id="PF13763">
    <property type="entry name" value="DUF4167"/>
    <property type="match status" value="1"/>
</dbReference>
<evidence type="ECO:0000259" key="2">
    <source>
        <dbReference type="Pfam" id="PF13763"/>
    </source>
</evidence>
<dbReference type="RefSeq" id="WP_184262716.1">
    <property type="nucleotide sequence ID" value="NZ_JACIIX010000004.1"/>
</dbReference>
<accession>A0A7X0DLG4</accession>
<reference evidence="3 4" key="1">
    <citation type="submission" date="2020-08" db="EMBL/GenBank/DDBJ databases">
        <title>Genomic Encyclopedia of Type Strains, Phase IV (KMG-IV): sequencing the most valuable type-strain genomes for metagenomic binning, comparative biology and taxonomic classification.</title>
        <authorList>
            <person name="Goeker M."/>
        </authorList>
    </citation>
    <scope>NUCLEOTIDE SEQUENCE [LARGE SCALE GENOMIC DNA]</scope>
    <source>
        <strain evidence="3 4">DSM 11590</strain>
    </source>
</reference>
<evidence type="ECO:0000313" key="3">
    <source>
        <dbReference type="EMBL" id="MBB6209970.1"/>
    </source>
</evidence>
<comment type="caution">
    <text evidence="3">The sequence shown here is derived from an EMBL/GenBank/DDBJ whole genome shotgun (WGS) entry which is preliminary data.</text>
</comment>
<feature type="domain" description="DUF4167" evidence="2">
    <location>
        <begin position="10"/>
        <end position="86"/>
    </location>
</feature>
<sequence length="378" mass="41348">MKSGSNNKGRMRGRNNNPPPKGRGPSRNHVYDSNGPGIRVRGNAHQVVEKYQALARDAAAQGDRVLMENYLQHAEHYYRIIVAMNQNNPQRVIHLVDQAQLGDSPDDFYDETEEAVVEPIGAATASLMAAGQSHSVASDDGSYGDGDGYETEEGYRRDNRGNRGEYRDRGDRQGNDRQGNDRQGGDRQGDRRDRNRPRGEGGDNREGRRDRDNRDNRDRDTRTDRPERGDRDNRDRGEGRDFERRRDRNRNRRDPQPSDAPEGVTDIAAVTEAPAPINAPVMVEAPAVAAPAVAPKEEPVAVVPAPAEAPPTVQQDAEAAPVKAPRRRRTPAAAVVEEAAPAAAPAEAAPVAAAAEDGAEPVKKPRRRRVATPEATEG</sequence>
<organism evidence="3 4">
    <name type="scientific">Novispirillum itersonii</name>
    <name type="common">Aquaspirillum itersonii</name>
    <dbReference type="NCBI Taxonomy" id="189"/>
    <lineage>
        <taxon>Bacteria</taxon>
        <taxon>Pseudomonadati</taxon>
        <taxon>Pseudomonadota</taxon>
        <taxon>Alphaproteobacteria</taxon>
        <taxon>Rhodospirillales</taxon>
        <taxon>Novispirillaceae</taxon>
        <taxon>Novispirillum</taxon>
    </lineage>
</organism>
<evidence type="ECO:0000313" key="4">
    <source>
        <dbReference type="Proteomes" id="UP000544872"/>
    </source>
</evidence>